<dbReference type="GO" id="GO:0004671">
    <property type="term" value="F:protein C-terminal S-isoprenylcysteine carboxyl O-methyltransferase activity"/>
    <property type="evidence" value="ECO:0007669"/>
    <property type="project" value="UniProtKB-EC"/>
</dbReference>
<evidence type="ECO:0000256" key="9">
    <source>
        <dbReference type="ARBA" id="ARBA00022824"/>
    </source>
</evidence>
<comment type="function">
    <text evidence="12">Catalyzes the post-translational methylation of isoprenylated C-terminal cysteine residues.</text>
</comment>
<sequence>MSSMLPMAPEARFSVNCFVLGMTVLFVPLVTGLRQESLTVTGRLAFVVYFVLLNVLLAVLNHNHQARFKVAIRACFLGFVCGCGLILSSSISTWRYFGWYLCSLSFFHYSEYLVTAITNPRNLTLDSFLLNHSFEYKLAAISSWLEFSLENLFFPVLKENQWLSILGLFLAVSGEVLRKAAMLTAGSNFTHVVASERASGHVLVTRGVYSVFRHPSYVGWFYWSVGTQVILCNPLCMVGYAIVSWQFFRDRIEDEEITLISFFGDQYLDYKARVYSGLPFIHGYKAM</sequence>
<dbReference type="Ensembl" id="ENSEBUT00000020519.1">
    <property type="protein sequence ID" value="ENSEBUP00000019943.1"/>
    <property type="gene ID" value="ENSEBUG00000012389.1"/>
</dbReference>
<dbReference type="GeneTree" id="ENSGT00390000017394"/>
<comment type="catalytic activity">
    <reaction evidence="1 14">
        <text>[protein]-C-terminal S-[(2E,6E)-farnesyl]-L-cysteine + S-adenosyl-L-methionine = [protein]-C-terminal S-[(2E,6E)-farnesyl]-L-cysteine methyl ester + S-adenosyl-L-homocysteine</text>
        <dbReference type="Rhea" id="RHEA:21672"/>
        <dbReference type="Rhea" id="RHEA-COMP:12125"/>
        <dbReference type="Rhea" id="RHEA-COMP:12126"/>
        <dbReference type="ChEBI" id="CHEBI:57856"/>
        <dbReference type="ChEBI" id="CHEBI:59789"/>
        <dbReference type="ChEBI" id="CHEBI:90510"/>
        <dbReference type="ChEBI" id="CHEBI:90511"/>
        <dbReference type="EC" id="2.1.1.100"/>
    </reaction>
</comment>
<keyword evidence="7 14" id="KW-0949">S-adenosyl-L-methionine</keyword>
<evidence type="ECO:0000256" key="5">
    <source>
        <dbReference type="ARBA" id="ARBA00022603"/>
    </source>
</evidence>
<reference evidence="15" key="1">
    <citation type="submission" date="2025-08" db="UniProtKB">
        <authorList>
            <consortium name="Ensembl"/>
        </authorList>
    </citation>
    <scope>IDENTIFICATION</scope>
</reference>
<evidence type="ECO:0000256" key="10">
    <source>
        <dbReference type="ARBA" id="ARBA00022989"/>
    </source>
</evidence>
<comment type="caution">
    <text evidence="14">Lacks conserved residue(s) required for the propagation of feature annotation.</text>
</comment>
<keyword evidence="9 14" id="KW-0256">Endoplasmic reticulum</keyword>
<evidence type="ECO:0000256" key="11">
    <source>
        <dbReference type="ARBA" id="ARBA00023136"/>
    </source>
</evidence>
<accession>A0A8C4QV23</accession>
<dbReference type="AlphaFoldDB" id="A0A8C4QV23"/>
<evidence type="ECO:0000256" key="8">
    <source>
        <dbReference type="ARBA" id="ARBA00022692"/>
    </source>
</evidence>
<dbReference type="GO" id="GO:0005789">
    <property type="term" value="C:endoplasmic reticulum membrane"/>
    <property type="evidence" value="ECO:0007669"/>
    <property type="project" value="UniProtKB-SubCell"/>
</dbReference>
<evidence type="ECO:0000256" key="13">
    <source>
        <dbReference type="ARBA" id="ARBA00023656"/>
    </source>
</evidence>
<evidence type="ECO:0000256" key="2">
    <source>
        <dbReference type="ARBA" id="ARBA00004477"/>
    </source>
</evidence>
<feature type="transmembrane region" description="Helical" evidence="14">
    <location>
        <begin position="220"/>
        <end position="243"/>
    </location>
</feature>
<comment type="similarity">
    <text evidence="3 14">Belongs to the class VI-like SAM-binding methyltransferase superfamily. Isoprenylcysteine carboxyl methyltransferase family.</text>
</comment>
<proteinExistence type="inferred from homology"/>
<evidence type="ECO:0000256" key="12">
    <source>
        <dbReference type="ARBA" id="ARBA00023572"/>
    </source>
</evidence>
<evidence type="ECO:0000256" key="7">
    <source>
        <dbReference type="ARBA" id="ARBA00022691"/>
    </source>
</evidence>
<keyword evidence="11 14" id="KW-0472">Membrane</keyword>
<dbReference type="InterPro" id="IPR007269">
    <property type="entry name" value="ICMT_MeTrfase"/>
</dbReference>
<comment type="subcellular location">
    <subcellularLocation>
        <location evidence="2 14">Endoplasmic reticulum membrane</location>
        <topology evidence="2 14">Multi-pass membrane protein</topology>
    </subcellularLocation>
</comment>
<name>A0A8C4QV23_EPTBU</name>
<evidence type="ECO:0000256" key="1">
    <source>
        <dbReference type="ARBA" id="ARBA00001450"/>
    </source>
</evidence>
<evidence type="ECO:0000256" key="6">
    <source>
        <dbReference type="ARBA" id="ARBA00022679"/>
    </source>
</evidence>
<dbReference type="Gene3D" id="1.20.120.1630">
    <property type="match status" value="1"/>
</dbReference>
<feature type="transmembrane region" description="Helical" evidence="14">
    <location>
        <begin position="42"/>
        <end position="60"/>
    </location>
</feature>
<dbReference type="GO" id="GO:0032259">
    <property type="term" value="P:methylation"/>
    <property type="evidence" value="ECO:0007669"/>
    <property type="project" value="UniProtKB-KW"/>
</dbReference>
<evidence type="ECO:0000256" key="14">
    <source>
        <dbReference type="RuleBase" id="RU362022"/>
    </source>
</evidence>
<reference evidence="15" key="2">
    <citation type="submission" date="2025-09" db="UniProtKB">
        <authorList>
            <consortium name="Ensembl"/>
        </authorList>
    </citation>
    <scope>IDENTIFICATION</scope>
</reference>
<keyword evidence="6" id="KW-0808">Transferase</keyword>
<evidence type="ECO:0000313" key="15">
    <source>
        <dbReference type="Ensembl" id="ENSEBUP00000019943.1"/>
    </source>
</evidence>
<dbReference type="EC" id="2.1.1.100" evidence="4 14"/>
<dbReference type="Pfam" id="PF04140">
    <property type="entry name" value="ICMT"/>
    <property type="match status" value="1"/>
</dbReference>
<dbReference type="PANTHER" id="PTHR12714:SF9">
    <property type="entry name" value="PROTEIN-S-ISOPRENYLCYSTEINE O-METHYLTRANSFERASE"/>
    <property type="match status" value="1"/>
</dbReference>
<dbReference type="FunFam" id="1.20.120.1630:FF:000007">
    <property type="entry name" value="Protein-S-isoprenylcysteine O-methyltransferase"/>
    <property type="match status" value="1"/>
</dbReference>
<evidence type="ECO:0000256" key="3">
    <source>
        <dbReference type="ARBA" id="ARBA00009140"/>
    </source>
</evidence>
<keyword evidence="5 14" id="KW-0489">Methyltransferase</keyword>
<keyword evidence="10 14" id="KW-1133">Transmembrane helix</keyword>
<dbReference type="Proteomes" id="UP000694388">
    <property type="component" value="Unplaced"/>
</dbReference>
<dbReference type="PANTHER" id="PTHR12714">
    <property type="entry name" value="PROTEIN-S ISOPRENYLCYSTEINE O-METHYLTRANSFERASE"/>
    <property type="match status" value="1"/>
</dbReference>
<organism evidence="15 16">
    <name type="scientific">Eptatretus burgeri</name>
    <name type="common">Inshore hagfish</name>
    <dbReference type="NCBI Taxonomy" id="7764"/>
    <lineage>
        <taxon>Eukaryota</taxon>
        <taxon>Metazoa</taxon>
        <taxon>Chordata</taxon>
        <taxon>Craniata</taxon>
        <taxon>Vertebrata</taxon>
        <taxon>Cyclostomata</taxon>
        <taxon>Myxini</taxon>
        <taxon>Myxiniformes</taxon>
        <taxon>Myxinidae</taxon>
        <taxon>Eptatretinae</taxon>
        <taxon>Eptatretus</taxon>
    </lineage>
</organism>
<dbReference type="InterPro" id="IPR025770">
    <property type="entry name" value="PPMT_MeTrfase"/>
</dbReference>
<dbReference type="OMA" id="GMVPQVW"/>
<dbReference type="PROSITE" id="PS51564">
    <property type="entry name" value="SAM_ICMT"/>
    <property type="match status" value="1"/>
</dbReference>
<evidence type="ECO:0000313" key="16">
    <source>
        <dbReference type="Proteomes" id="UP000694388"/>
    </source>
</evidence>
<feature type="transmembrane region" description="Helical" evidence="14">
    <location>
        <begin position="72"/>
        <end position="91"/>
    </location>
</feature>
<keyword evidence="8 14" id="KW-0812">Transmembrane</keyword>
<protein>
    <recommendedName>
        <fullName evidence="13 14">Protein-S-isoprenylcysteine O-methyltransferase</fullName>
        <ecNumber evidence="4 14">2.1.1.100</ecNumber>
    </recommendedName>
</protein>
<keyword evidence="16" id="KW-1185">Reference proteome</keyword>
<evidence type="ECO:0000256" key="4">
    <source>
        <dbReference type="ARBA" id="ARBA00012151"/>
    </source>
</evidence>